<dbReference type="InterPro" id="IPR041471">
    <property type="entry name" value="UvrB_inter"/>
</dbReference>
<dbReference type="Pfam" id="PF00270">
    <property type="entry name" value="DEAD"/>
    <property type="match status" value="1"/>
</dbReference>
<feature type="domain" description="Helicase ATP-binding" evidence="9">
    <location>
        <begin position="643"/>
        <end position="783"/>
    </location>
</feature>
<dbReference type="InterPro" id="IPR047112">
    <property type="entry name" value="RecG/Mfd"/>
</dbReference>
<feature type="non-terminal residue" evidence="10">
    <location>
        <position position="783"/>
    </location>
</feature>
<dbReference type="EMBL" id="JBBMEK010000270">
    <property type="protein sequence ID" value="MEQ2366444.1"/>
    <property type="molecule type" value="Genomic_DNA"/>
</dbReference>
<keyword evidence="5 10" id="KW-0347">Helicase</keyword>
<evidence type="ECO:0000256" key="4">
    <source>
        <dbReference type="ARBA" id="ARBA00022801"/>
    </source>
</evidence>
<dbReference type="CDD" id="cd17991">
    <property type="entry name" value="DEXHc_TRCF"/>
    <property type="match status" value="1"/>
</dbReference>
<dbReference type="GO" id="GO:0004386">
    <property type="term" value="F:helicase activity"/>
    <property type="evidence" value="ECO:0007669"/>
    <property type="project" value="UniProtKB-KW"/>
</dbReference>
<organism evidence="10 11">
    <name type="scientific">Coprococcus intestinihominis</name>
    <dbReference type="NCBI Taxonomy" id="3133154"/>
    <lineage>
        <taxon>Bacteria</taxon>
        <taxon>Bacillati</taxon>
        <taxon>Bacillota</taxon>
        <taxon>Clostridia</taxon>
        <taxon>Lachnospirales</taxon>
        <taxon>Lachnospiraceae</taxon>
        <taxon>Coprococcus</taxon>
    </lineage>
</organism>
<keyword evidence="4" id="KW-0378">Hydrolase</keyword>
<dbReference type="Proteomes" id="UP001469749">
    <property type="component" value="Unassembled WGS sequence"/>
</dbReference>
<evidence type="ECO:0000256" key="8">
    <source>
        <dbReference type="ARBA" id="ARBA00023204"/>
    </source>
</evidence>
<dbReference type="Gene3D" id="3.40.50.11180">
    <property type="match status" value="1"/>
</dbReference>
<dbReference type="InterPro" id="IPR003711">
    <property type="entry name" value="CarD-like/TRCF_RID"/>
</dbReference>
<dbReference type="SMART" id="SM01058">
    <property type="entry name" value="CarD_TRCF"/>
    <property type="match status" value="1"/>
</dbReference>
<evidence type="ECO:0000256" key="7">
    <source>
        <dbReference type="ARBA" id="ARBA00023125"/>
    </source>
</evidence>
<dbReference type="Pfam" id="PF02559">
    <property type="entry name" value="CarD_TRCF_RID"/>
    <property type="match status" value="1"/>
</dbReference>
<dbReference type="InterPro" id="IPR036101">
    <property type="entry name" value="CarD-like/TRCF_RID_sf"/>
</dbReference>
<keyword evidence="11" id="KW-1185">Reference proteome</keyword>
<proteinExistence type="predicted"/>
<reference evidence="10 11" key="1">
    <citation type="submission" date="2024-03" db="EMBL/GenBank/DDBJ databases">
        <title>Human intestinal bacterial collection.</title>
        <authorList>
            <person name="Pauvert C."/>
            <person name="Hitch T.C.A."/>
            <person name="Clavel T."/>
        </authorList>
    </citation>
    <scope>NUCLEOTIDE SEQUENCE [LARGE SCALE GENOMIC DNA]</scope>
    <source>
        <strain evidence="10 11">CLA-AA-H190</strain>
    </source>
</reference>
<dbReference type="InterPro" id="IPR011545">
    <property type="entry name" value="DEAD/DEAH_box_helicase_dom"/>
</dbReference>
<keyword evidence="2" id="KW-0547">Nucleotide-binding</keyword>
<keyword evidence="8" id="KW-0234">DNA repair</keyword>
<name>A0ABV1B7P9_9FIRM</name>
<keyword evidence="7" id="KW-0238">DNA-binding</keyword>
<dbReference type="Gene3D" id="3.30.2060.10">
    <property type="entry name" value="Penicillin-binding protein 1b domain"/>
    <property type="match status" value="1"/>
</dbReference>
<protein>
    <submittedName>
        <fullName evidence="10">DEAD/DEAH box helicase</fullName>
    </submittedName>
</protein>
<evidence type="ECO:0000256" key="1">
    <source>
        <dbReference type="ARBA" id="ARBA00022490"/>
    </source>
</evidence>
<dbReference type="PANTHER" id="PTHR47964:SF1">
    <property type="entry name" value="ATP-DEPENDENT DNA HELICASE HOMOLOG RECG, CHLOROPLASTIC"/>
    <property type="match status" value="1"/>
</dbReference>
<comment type="caution">
    <text evidence="10">The sequence shown here is derived from an EMBL/GenBank/DDBJ whole genome shotgun (WGS) entry which is preliminary data.</text>
</comment>
<evidence type="ECO:0000256" key="5">
    <source>
        <dbReference type="ARBA" id="ARBA00022806"/>
    </source>
</evidence>
<dbReference type="Pfam" id="PF17757">
    <property type="entry name" value="UvrB_inter"/>
    <property type="match status" value="1"/>
</dbReference>
<dbReference type="SUPFAM" id="SSF52540">
    <property type="entry name" value="P-loop containing nucleoside triphosphate hydrolases"/>
    <property type="match status" value="3"/>
</dbReference>
<dbReference type="SMART" id="SM00487">
    <property type="entry name" value="DEXDc"/>
    <property type="match status" value="1"/>
</dbReference>
<dbReference type="InterPro" id="IPR027417">
    <property type="entry name" value="P-loop_NTPase"/>
</dbReference>
<evidence type="ECO:0000256" key="6">
    <source>
        <dbReference type="ARBA" id="ARBA00022840"/>
    </source>
</evidence>
<dbReference type="PROSITE" id="PS51192">
    <property type="entry name" value="HELICASE_ATP_BIND_1"/>
    <property type="match status" value="1"/>
</dbReference>
<evidence type="ECO:0000256" key="2">
    <source>
        <dbReference type="ARBA" id="ARBA00022741"/>
    </source>
</evidence>
<gene>
    <name evidence="10" type="ORF">WMO25_15375</name>
</gene>
<sequence>MKAFTQPLHDLSEYDQIVSDLAGQRTPIHIDGCIDSQKCHLISSIGEPYPFKLIVTYNEIKAKEIYEDYRFFDRNVYYYPAKDIIFYNADIHSNLIVSQRMAVIRRMMDGCPVTVVTTIDGLSDRLLPLEELQKNRCVFKVGDILPLEALSRKLTALGFERVSQVEGPGQFAVRGGILDIYNLADESPYRVELWGDEIDSIRSFDVESQRSIEQVDEVTIDPAAEYIMSVSVRDRGLKLIDRDMKQQVQRLKDAGNYEAAARLKQAVAELKDNLELSSAASGIDSLVQYFYDHTVSFLDYFTEKDSLIILDEPARVAEKGEAVTAEYRESMMGRLEKGYVLPGQTEAIYECRKILARMGSLRTVLLSTLSYNSAHIAVKSKYSMMASSMHTYRGDFQLLVKELTGWKNSGYRLILVCRSETRGKRLVKDLAEYDLLAFYSEDRDRVPAPGEIMIIHGSLHKGIQYPMIKFAIIAESDMFGEDKKKRRKRRQPASEGERIRSFKELSVGDYVVHEGHGVGIYRGIENVEVDGVAKDYIKIEYGGGGSLYILATNLDMIQKYADKDTKQVKVNKMSGPEWTRTKTKVKGAVRELAMDLVKLYAARQESEGYVCGPDTVWQREFEEMFPYEETQDQLDAIEATKRDMESTKIMDRLVCGDVGFGKTEIAIRAAFKMVQEGRQCAVLVPTTILAQQHYNTFCQRMKEYPVNIGLLSRFRTKAEQKKTLEDLKAGRVDIVIGTHRLLSKDVEFKNLGLLVVDEEQRFGVTHKEKIKKIKENVDVLTLT</sequence>
<evidence type="ECO:0000313" key="11">
    <source>
        <dbReference type="Proteomes" id="UP001469749"/>
    </source>
</evidence>
<keyword evidence="1" id="KW-0963">Cytoplasm</keyword>
<dbReference type="Gene3D" id="2.40.10.170">
    <property type="match status" value="1"/>
</dbReference>
<evidence type="ECO:0000259" key="9">
    <source>
        <dbReference type="PROSITE" id="PS51192"/>
    </source>
</evidence>
<keyword evidence="6" id="KW-0067">ATP-binding</keyword>
<keyword evidence="3" id="KW-0227">DNA damage</keyword>
<dbReference type="InterPro" id="IPR014001">
    <property type="entry name" value="Helicase_ATP-bd"/>
</dbReference>
<dbReference type="SUPFAM" id="SSF141259">
    <property type="entry name" value="CarD-like"/>
    <property type="match status" value="1"/>
</dbReference>
<dbReference type="Gene3D" id="3.40.50.300">
    <property type="entry name" value="P-loop containing nucleotide triphosphate hydrolases"/>
    <property type="match status" value="1"/>
</dbReference>
<accession>A0ABV1B7P9</accession>
<dbReference type="PANTHER" id="PTHR47964">
    <property type="entry name" value="ATP-DEPENDENT DNA HELICASE HOMOLOG RECG, CHLOROPLASTIC"/>
    <property type="match status" value="1"/>
</dbReference>
<evidence type="ECO:0000256" key="3">
    <source>
        <dbReference type="ARBA" id="ARBA00022763"/>
    </source>
</evidence>
<evidence type="ECO:0000313" key="10">
    <source>
        <dbReference type="EMBL" id="MEQ2366444.1"/>
    </source>
</evidence>
<dbReference type="RefSeq" id="WP_349086055.1">
    <property type="nucleotide sequence ID" value="NZ_JBBMEK010000270.1"/>
</dbReference>